<evidence type="ECO:0000313" key="1">
    <source>
        <dbReference type="EMBL" id="AMQ56327.1"/>
    </source>
</evidence>
<organism evidence="1 2">
    <name type="scientific">Algoriphagus sanaruensis</name>
    <dbReference type="NCBI Taxonomy" id="1727163"/>
    <lineage>
        <taxon>Bacteria</taxon>
        <taxon>Pseudomonadati</taxon>
        <taxon>Bacteroidota</taxon>
        <taxon>Cytophagia</taxon>
        <taxon>Cytophagales</taxon>
        <taxon>Cyclobacteriaceae</taxon>
        <taxon>Algoriphagus</taxon>
    </lineage>
</organism>
<dbReference type="KEGG" id="alm:AO498_07855"/>
<evidence type="ECO:0000313" key="2">
    <source>
        <dbReference type="Proteomes" id="UP000073816"/>
    </source>
</evidence>
<proteinExistence type="predicted"/>
<accession>A0A142EMH2</accession>
<reference evidence="2" key="1">
    <citation type="submission" date="2015-09" db="EMBL/GenBank/DDBJ databases">
        <title>Complete sequence of Algoriphagus sp. M8-2.</title>
        <authorList>
            <person name="Shintani M."/>
        </authorList>
    </citation>
    <scope>NUCLEOTIDE SEQUENCE [LARGE SCALE GENOMIC DNA]</scope>
    <source>
        <strain evidence="2">M8-2</strain>
    </source>
</reference>
<dbReference type="STRING" id="1727163.AO498_07855"/>
<gene>
    <name evidence="1" type="ORF">AO498_07855</name>
</gene>
<keyword evidence="2" id="KW-1185">Reference proteome</keyword>
<dbReference type="AlphaFoldDB" id="A0A142EMH2"/>
<reference evidence="1 2" key="2">
    <citation type="journal article" date="2016" name="Genome Announc.">
        <title>Complete Genome Sequence of Algoriphagus sp. Strain M8-2, Isolated from a Brackish Lake.</title>
        <authorList>
            <person name="Muraguchi Y."/>
            <person name="Kushimoto K."/>
            <person name="Ohtsubo Y."/>
            <person name="Suzuki T."/>
            <person name="Dohra H."/>
            <person name="Kimbara K."/>
            <person name="Shintani M."/>
        </authorList>
    </citation>
    <scope>NUCLEOTIDE SEQUENCE [LARGE SCALE GENOMIC DNA]</scope>
    <source>
        <strain evidence="1 2">M8-2</strain>
    </source>
</reference>
<dbReference type="EMBL" id="CP012836">
    <property type="protein sequence ID" value="AMQ56327.1"/>
    <property type="molecule type" value="Genomic_DNA"/>
</dbReference>
<dbReference type="PATRIC" id="fig|1727163.4.peg.1634"/>
<sequence length="73" mass="8430">MQTELSLNPALCQSLYGFNPLTINPDLGAIFKKAPFFLLFLKLIFVKSLKTGLKIRSFSVEKCKKWKNRFFIS</sequence>
<dbReference type="Proteomes" id="UP000073816">
    <property type="component" value="Chromosome"/>
</dbReference>
<name>A0A142EMH2_9BACT</name>
<protein>
    <submittedName>
        <fullName evidence="1">Uncharacterized protein</fullName>
    </submittedName>
</protein>